<reference evidence="3 4" key="1">
    <citation type="submission" date="2024-04" db="EMBL/GenBank/DDBJ databases">
        <authorList>
            <consortium name="Genoscope - CEA"/>
            <person name="William W."/>
        </authorList>
    </citation>
    <scope>NUCLEOTIDE SEQUENCE [LARGE SCALE GENOMIC DNA]</scope>
</reference>
<gene>
    <name evidence="3" type="ORF">GSLYS_00003545001</name>
</gene>
<dbReference type="GO" id="GO:0045171">
    <property type="term" value="C:intercellular bridge"/>
    <property type="evidence" value="ECO:0007669"/>
    <property type="project" value="TreeGrafter"/>
</dbReference>
<dbReference type="AlphaFoldDB" id="A0AAV2H858"/>
<dbReference type="GO" id="GO:0008608">
    <property type="term" value="P:attachment of spindle microtubules to kinetochore"/>
    <property type="evidence" value="ECO:0007669"/>
    <property type="project" value="InterPro"/>
</dbReference>
<dbReference type="Gene3D" id="3.30.200.20">
    <property type="entry name" value="Phosphorylase Kinase, domain 1"/>
    <property type="match status" value="1"/>
</dbReference>
<dbReference type="Pfam" id="PF07714">
    <property type="entry name" value="PK_Tyr_Ser-Thr"/>
    <property type="match status" value="1"/>
</dbReference>
<dbReference type="PANTHER" id="PTHR23060:SF3">
    <property type="entry name" value="TESTIS EXPRESSED 14, INTERCELLULAR BRIDGE FORMING FACTOR"/>
    <property type="match status" value="1"/>
</dbReference>
<proteinExistence type="predicted"/>
<dbReference type="Gene3D" id="1.10.510.10">
    <property type="entry name" value="Transferase(Phosphotransferase) domain 1"/>
    <property type="match status" value="1"/>
</dbReference>
<dbReference type="GO" id="GO:0030496">
    <property type="term" value="C:midbody"/>
    <property type="evidence" value="ECO:0007669"/>
    <property type="project" value="TreeGrafter"/>
</dbReference>
<feature type="non-terminal residue" evidence="3">
    <location>
        <position position="423"/>
    </location>
</feature>
<comment type="caution">
    <text evidence="3">The sequence shown here is derived from an EMBL/GenBank/DDBJ whole genome shotgun (WGS) entry which is preliminary data.</text>
</comment>
<dbReference type="PROSITE" id="PS50011">
    <property type="entry name" value="PROTEIN_KINASE_DOM"/>
    <property type="match status" value="1"/>
</dbReference>
<accession>A0AAV2H858</accession>
<organism evidence="3 4">
    <name type="scientific">Lymnaea stagnalis</name>
    <name type="common">Great pond snail</name>
    <name type="synonym">Helix stagnalis</name>
    <dbReference type="NCBI Taxonomy" id="6523"/>
    <lineage>
        <taxon>Eukaryota</taxon>
        <taxon>Metazoa</taxon>
        <taxon>Spiralia</taxon>
        <taxon>Lophotrochozoa</taxon>
        <taxon>Mollusca</taxon>
        <taxon>Gastropoda</taxon>
        <taxon>Heterobranchia</taxon>
        <taxon>Euthyneura</taxon>
        <taxon>Panpulmonata</taxon>
        <taxon>Hygrophila</taxon>
        <taxon>Lymnaeoidea</taxon>
        <taxon>Lymnaeidae</taxon>
        <taxon>Lymnaea</taxon>
    </lineage>
</organism>
<dbReference type="InterPro" id="IPR039339">
    <property type="entry name" value="Tex14"/>
</dbReference>
<dbReference type="EMBL" id="CAXITT010000047">
    <property type="protein sequence ID" value="CAL1529390.1"/>
    <property type="molecule type" value="Genomic_DNA"/>
</dbReference>
<dbReference type="Proteomes" id="UP001497497">
    <property type="component" value="Unassembled WGS sequence"/>
</dbReference>
<dbReference type="GO" id="GO:0007140">
    <property type="term" value="P:male meiotic nuclear division"/>
    <property type="evidence" value="ECO:0007669"/>
    <property type="project" value="InterPro"/>
</dbReference>
<feature type="domain" description="Protein kinase" evidence="2">
    <location>
        <begin position="14"/>
        <end position="313"/>
    </location>
</feature>
<dbReference type="SUPFAM" id="SSF56112">
    <property type="entry name" value="Protein kinase-like (PK-like)"/>
    <property type="match status" value="1"/>
</dbReference>
<dbReference type="InterPro" id="IPR000719">
    <property type="entry name" value="Prot_kinase_dom"/>
</dbReference>
<dbReference type="GO" id="GO:0004672">
    <property type="term" value="F:protein kinase activity"/>
    <property type="evidence" value="ECO:0007669"/>
    <property type="project" value="InterPro"/>
</dbReference>
<dbReference type="InterPro" id="IPR001245">
    <property type="entry name" value="Ser-Thr/Tyr_kinase_cat_dom"/>
</dbReference>
<dbReference type="GO" id="GO:0043063">
    <property type="term" value="P:intercellular bridge organization"/>
    <property type="evidence" value="ECO:0007669"/>
    <property type="project" value="InterPro"/>
</dbReference>
<name>A0AAV2H858_LYMST</name>
<protein>
    <recommendedName>
        <fullName evidence="2">Protein kinase domain-containing protein</fullName>
    </recommendedName>
</protein>
<feature type="region of interest" description="Disordered" evidence="1">
    <location>
        <begin position="320"/>
        <end position="353"/>
    </location>
</feature>
<evidence type="ECO:0000313" key="4">
    <source>
        <dbReference type="Proteomes" id="UP001497497"/>
    </source>
</evidence>
<dbReference type="GO" id="GO:0005524">
    <property type="term" value="F:ATP binding"/>
    <property type="evidence" value="ECO:0007669"/>
    <property type="project" value="InterPro"/>
</dbReference>
<sequence>MEIMRVRTGSDTSFENLRRVHSTGFGKVYLGNDNNGGIISVIPLVSEALLFVLDDTQFDTGHGSFMESMEWIKMPVTVRQMKPDVKPEDVIDLFITDAEYLGKLRHPNVLLLMGICQSMNFDAILLIFENIEMANLHNYLHQLGNHPQFSLQMTIANHVCHAMDFIHNQNLIHCGLSSMAVYLVSSTCVKVGNFEFMVESVKADLGKTSRVSHIASGRAVYNWMSPELLMGHTPRFCSDIYSYCCILWETFTGEIPWEGQDPDYIKYKVVEENQPLNLAFVRLPSKLRAIIGYGLELKPDERLQKFSLICDWLKSDNARPRWPPHDRKNKSGNFTEQNSSSSSTQSSVREEVGGEGRWTQDNLCFSSSDSFQEGCTTPPTIETVFHDSPSSLSPFNACLNSPWTGEKNSAEFSLPVKPASHFQ</sequence>
<dbReference type="GO" id="GO:0051306">
    <property type="term" value="P:mitotic sister chromatid separation"/>
    <property type="evidence" value="ECO:0007669"/>
    <property type="project" value="InterPro"/>
</dbReference>
<keyword evidence="4" id="KW-1185">Reference proteome</keyword>
<evidence type="ECO:0000256" key="1">
    <source>
        <dbReference type="SAM" id="MobiDB-lite"/>
    </source>
</evidence>
<dbReference type="InterPro" id="IPR011009">
    <property type="entry name" value="Kinase-like_dom_sf"/>
</dbReference>
<dbReference type="GO" id="GO:0000776">
    <property type="term" value="C:kinetochore"/>
    <property type="evidence" value="ECO:0007669"/>
    <property type="project" value="TreeGrafter"/>
</dbReference>
<evidence type="ECO:0000313" key="3">
    <source>
        <dbReference type="EMBL" id="CAL1529390.1"/>
    </source>
</evidence>
<evidence type="ECO:0000259" key="2">
    <source>
        <dbReference type="PROSITE" id="PS50011"/>
    </source>
</evidence>
<dbReference type="PANTHER" id="PTHR23060">
    <property type="entry name" value="TESTIS EXPRESSED GENE 14"/>
    <property type="match status" value="1"/>
</dbReference>
<dbReference type="GO" id="GO:0007094">
    <property type="term" value="P:mitotic spindle assembly checkpoint signaling"/>
    <property type="evidence" value="ECO:0007669"/>
    <property type="project" value="InterPro"/>
</dbReference>